<proteinExistence type="predicted"/>
<name>A0A9P6ZLV3_9AGAM</name>
<dbReference type="EMBL" id="JABBWD010000057">
    <property type="protein sequence ID" value="KAG1771652.1"/>
    <property type="molecule type" value="Genomic_DNA"/>
</dbReference>
<feature type="compositionally biased region" description="Polar residues" evidence="1">
    <location>
        <begin position="102"/>
        <end position="112"/>
    </location>
</feature>
<dbReference type="OrthoDB" id="2689371at2759"/>
<feature type="chain" id="PRO_5040187710" evidence="2">
    <location>
        <begin position="21"/>
        <end position="164"/>
    </location>
</feature>
<evidence type="ECO:0000256" key="1">
    <source>
        <dbReference type="SAM" id="MobiDB-lite"/>
    </source>
</evidence>
<organism evidence="3 4">
    <name type="scientific">Suillus placidus</name>
    <dbReference type="NCBI Taxonomy" id="48579"/>
    <lineage>
        <taxon>Eukaryota</taxon>
        <taxon>Fungi</taxon>
        <taxon>Dikarya</taxon>
        <taxon>Basidiomycota</taxon>
        <taxon>Agaricomycotina</taxon>
        <taxon>Agaricomycetes</taxon>
        <taxon>Agaricomycetidae</taxon>
        <taxon>Boletales</taxon>
        <taxon>Suillineae</taxon>
        <taxon>Suillaceae</taxon>
        <taxon>Suillus</taxon>
    </lineage>
</organism>
<dbReference type="Proteomes" id="UP000714275">
    <property type="component" value="Unassembled WGS sequence"/>
</dbReference>
<feature type="region of interest" description="Disordered" evidence="1">
    <location>
        <begin position="101"/>
        <end position="121"/>
    </location>
</feature>
<reference evidence="3" key="1">
    <citation type="journal article" date="2020" name="New Phytol.">
        <title>Comparative genomics reveals dynamic genome evolution in host specialist ectomycorrhizal fungi.</title>
        <authorList>
            <person name="Lofgren L.A."/>
            <person name="Nguyen N.H."/>
            <person name="Vilgalys R."/>
            <person name="Ruytinx J."/>
            <person name="Liao H.L."/>
            <person name="Branco S."/>
            <person name="Kuo A."/>
            <person name="LaButti K."/>
            <person name="Lipzen A."/>
            <person name="Andreopoulos W."/>
            <person name="Pangilinan J."/>
            <person name="Riley R."/>
            <person name="Hundley H."/>
            <person name="Na H."/>
            <person name="Barry K."/>
            <person name="Grigoriev I.V."/>
            <person name="Stajich J.E."/>
            <person name="Kennedy P.G."/>
        </authorList>
    </citation>
    <scope>NUCLEOTIDE SEQUENCE</scope>
    <source>
        <strain evidence="3">DOB743</strain>
    </source>
</reference>
<comment type="caution">
    <text evidence="3">The sequence shown here is derived from an EMBL/GenBank/DDBJ whole genome shotgun (WGS) entry which is preliminary data.</text>
</comment>
<dbReference type="AlphaFoldDB" id="A0A9P6ZLV3"/>
<evidence type="ECO:0000313" key="3">
    <source>
        <dbReference type="EMBL" id="KAG1771652.1"/>
    </source>
</evidence>
<protein>
    <submittedName>
        <fullName evidence="3">Uncharacterized protein</fullName>
    </submittedName>
</protein>
<evidence type="ECO:0000313" key="4">
    <source>
        <dbReference type="Proteomes" id="UP000714275"/>
    </source>
</evidence>
<accession>A0A9P6ZLV3</accession>
<gene>
    <name evidence="3" type="ORF">EV702DRAFT_1201831</name>
</gene>
<feature type="signal peptide" evidence="2">
    <location>
        <begin position="1"/>
        <end position="20"/>
    </location>
</feature>
<sequence length="164" mass="17857">MYPNILSLIYVLYVLHISCAARVIVKDTGANYVLAQLNIDNLCKEVAPEMAVPAADTQDGRLWITAVYDEIIPIRADGRHTVEARMTPLVGALWQTGIHQEVSPSRASNNRANEPEPTPIAVSFRKTEGIASKLSAVQRAEGPVSTHALGLLFQTAVHEKISDS</sequence>
<keyword evidence="2" id="KW-0732">Signal</keyword>
<keyword evidence="4" id="KW-1185">Reference proteome</keyword>
<evidence type="ECO:0000256" key="2">
    <source>
        <dbReference type="SAM" id="SignalP"/>
    </source>
</evidence>